<dbReference type="AlphaFoldDB" id="A0A2G9R854"/>
<sequence length="131" mass="15486">MVKTYHKLQSFELMALTGRKKDTQTLRLDDDEPLMDDDPFTAKLSFEQGGSEFVPVVVSRSVLRAMSRRDIMVKRWPRPLKWQYFRSLLPDVSITMCQSCFQMFHTEDYELLVLQHNCCPYCRKPMEDPSQ</sequence>
<accession>A0A2G9R854</accession>
<dbReference type="PANTHER" id="PTHR12764">
    <property type="entry name" value="WD REPEAT DOMAIN-RELATED"/>
    <property type="match status" value="1"/>
</dbReference>
<evidence type="ECO:0000256" key="2">
    <source>
        <dbReference type="ARBA" id="ARBA00022574"/>
    </source>
</evidence>
<dbReference type="InterPro" id="IPR039857">
    <property type="entry name" value="Ift122/121"/>
</dbReference>
<dbReference type="PANTHER" id="PTHR12764:SF4">
    <property type="entry name" value="INTRAFLAGELLAR TRANSPORT PROTEIN 122 HOMOLOG"/>
    <property type="match status" value="1"/>
</dbReference>
<evidence type="ECO:0000256" key="3">
    <source>
        <dbReference type="ARBA" id="ARBA00022737"/>
    </source>
</evidence>
<evidence type="ECO:0000256" key="1">
    <source>
        <dbReference type="ARBA" id="ARBA00004120"/>
    </source>
</evidence>
<dbReference type="GO" id="GO:0097730">
    <property type="term" value="C:non-motile cilium"/>
    <property type="evidence" value="ECO:0007669"/>
    <property type="project" value="TreeGrafter"/>
</dbReference>
<dbReference type="EMBL" id="KV953822">
    <property type="protein sequence ID" value="PIO24057.1"/>
    <property type="molecule type" value="Genomic_DNA"/>
</dbReference>
<dbReference type="OrthoDB" id="10255582at2759"/>
<dbReference type="GO" id="GO:0035721">
    <property type="term" value="P:intraciliary retrograde transport"/>
    <property type="evidence" value="ECO:0007669"/>
    <property type="project" value="TreeGrafter"/>
</dbReference>
<dbReference type="GO" id="GO:0030991">
    <property type="term" value="C:intraciliary transport particle A"/>
    <property type="evidence" value="ECO:0007669"/>
    <property type="project" value="TreeGrafter"/>
</dbReference>
<comment type="subcellular location">
    <subcellularLocation>
        <location evidence="1">Cytoplasm</location>
        <location evidence="1">Cytoskeleton</location>
        <location evidence="1">Cilium basal body</location>
    </subcellularLocation>
</comment>
<reference evidence="4" key="1">
    <citation type="submission" date="2017-08" db="EMBL/GenBank/DDBJ databases">
        <title>Assembly of the North American Bullfrog Genome.</title>
        <authorList>
            <person name="Warren R.L."/>
            <person name="Vandervalk B.P."/>
            <person name="Kucuk E."/>
            <person name="Birol I."/>
            <person name="Helbing C."/>
            <person name="Pandoh P."/>
            <person name="Behsaz B."/>
            <person name="Mohamadi H."/>
            <person name="Chu J."/>
            <person name="Jackman S."/>
            <person name="Hammond S.A."/>
            <person name="Veldhoen N."/>
            <person name="Kirk H."/>
            <person name="Zhao Y."/>
            <person name="Coope R."/>
            <person name="Pleasance S."/>
            <person name="Moore R."/>
            <person name="Holt R."/>
        </authorList>
    </citation>
    <scope>NUCLEOTIDE SEQUENCE</scope>
    <source>
        <strain evidence="4">Bruno</strain>
        <tissue evidence="4">Liver</tissue>
    </source>
</reference>
<evidence type="ECO:0000313" key="4">
    <source>
        <dbReference type="EMBL" id="PIO24057.1"/>
    </source>
</evidence>
<gene>
    <name evidence="4" type="ORF">AB205_0044790</name>
</gene>
<dbReference type="Pfam" id="PF25143">
    <property type="entry name" value="Zn_ribbon_IFT122_C"/>
    <property type="match status" value="1"/>
</dbReference>
<organism evidence="4">
    <name type="scientific">Aquarana catesbeiana</name>
    <name type="common">American bullfrog</name>
    <name type="synonym">Rana catesbeiana</name>
    <dbReference type="NCBI Taxonomy" id="8400"/>
    <lineage>
        <taxon>Eukaryota</taxon>
        <taxon>Metazoa</taxon>
        <taxon>Chordata</taxon>
        <taxon>Craniata</taxon>
        <taxon>Vertebrata</taxon>
        <taxon>Euteleostomi</taxon>
        <taxon>Amphibia</taxon>
        <taxon>Batrachia</taxon>
        <taxon>Anura</taxon>
        <taxon>Neobatrachia</taxon>
        <taxon>Ranoidea</taxon>
        <taxon>Ranidae</taxon>
        <taxon>Aquarana</taxon>
    </lineage>
</organism>
<name>A0A2G9R854_AQUCT</name>
<dbReference type="GO" id="GO:1905515">
    <property type="term" value="P:non-motile cilium assembly"/>
    <property type="evidence" value="ECO:0007669"/>
    <property type="project" value="TreeGrafter"/>
</dbReference>
<keyword evidence="2" id="KW-0853">WD repeat</keyword>
<dbReference type="GO" id="GO:0061512">
    <property type="term" value="P:protein localization to cilium"/>
    <property type="evidence" value="ECO:0007669"/>
    <property type="project" value="TreeGrafter"/>
</dbReference>
<evidence type="ECO:0008006" key="5">
    <source>
        <dbReference type="Google" id="ProtNLM"/>
    </source>
</evidence>
<keyword evidence="3" id="KW-0677">Repeat</keyword>
<proteinExistence type="predicted"/>
<protein>
    <recommendedName>
        <fullName evidence="5">Intraflagellar transport protein 122 homolog</fullName>
    </recommendedName>
</protein>